<evidence type="ECO:0000313" key="3">
    <source>
        <dbReference type="EMBL" id="AEE51074.1"/>
    </source>
</evidence>
<feature type="transmembrane region" description="Helical" evidence="1">
    <location>
        <begin position="66"/>
        <end position="83"/>
    </location>
</feature>
<gene>
    <name evidence="3" type="ordered locus">Halhy_3214</name>
</gene>
<dbReference type="RefSeq" id="WP_013765615.1">
    <property type="nucleotide sequence ID" value="NC_015510.1"/>
</dbReference>
<evidence type="ECO:0000256" key="1">
    <source>
        <dbReference type="SAM" id="Phobius"/>
    </source>
</evidence>
<evidence type="ECO:0000313" key="4">
    <source>
        <dbReference type="Proteomes" id="UP000008461"/>
    </source>
</evidence>
<proteinExistence type="predicted"/>
<feature type="domain" description="Signal transduction histidine kinase internal region" evidence="2">
    <location>
        <begin position="153"/>
        <end position="230"/>
    </location>
</feature>
<keyword evidence="1" id="KW-0472">Membrane</keyword>
<keyword evidence="3" id="KW-0808">Transferase</keyword>
<protein>
    <submittedName>
        <fullName evidence="3">Signal transduction histidine kinase</fullName>
    </submittedName>
</protein>
<dbReference type="InterPro" id="IPR010559">
    <property type="entry name" value="Sig_transdc_His_kin_internal"/>
</dbReference>
<dbReference type="PANTHER" id="PTHR34220">
    <property type="entry name" value="SENSOR HISTIDINE KINASE YPDA"/>
    <property type="match status" value="1"/>
</dbReference>
<dbReference type="eggNOG" id="COG2972">
    <property type="taxonomic scope" value="Bacteria"/>
</dbReference>
<feature type="transmembrane region" description="Helical" evidence="1">
    <location>
        <begin position="32"/>
        <end position="54"/>
    </location>
</feature>
<dbReference type="OrthoDB" id="9792992at2"/>
<dbReference type="Proteomes" id="UP000008461">
    <property type="component" value="Chromosome"/>
</dbReference>
<dbReference type="Pfam" id="PF06580">
    <property type="entry name" value="His_kinase"/>
    <property type="match status" value="1"/>
</dbReference>
<reference evidence="3 4" key="1">
    <citation type="journal article" date="2011" name="Stand. Genomic Sci.">
        <title>Complete genome sequence of Haliscomenobacter hydrossis type strain (O).</title>
        <authorList>
            <consortium name="US DOE Joint Genome Institute (JGI-PGF)"/>
            <person name="Daligault H."/>
            <person name="Lapidus A."/>
            <person name="Zeytun A."/>
            <person name="Nolan M."/>
            <person name="Lucas S."/>
            <person name="Del Rio T.G."/>
            <person name="Tice H."/>
            <person name="Cheng J.F."/>
            <person name="Tapia R."/>
            <person name="Han C."/>
            <person name="Goodwin L."/>
            <person name="Pitluck S."/>
            <person name="Liolios K."/>
            <person name="Pagani I."/>
            <person name="Ivanova N."/>
            <person name="Huntemann M."/>
            <person name="Mavromatis K."/>
            <person name="Mikhailova N."/>
            <person name="Pati A."/>
            <person name="Chen A."/>
            <person name="Palaniappan K."/>
            <person name="Land M."/>
            <person name="Hauser L."/>
            <person name="Brambilla E.M."/>
            <person name="Rohde M."/>
            <person name="Verbarg S."/>
            <person name="Goker M."/>
            <person name="Bristow J."/>
            <person name="Eisen J.A."/>
            <person name="Markowitz V."/>
            <person name="Hugenholtz P."/>
            <person name="Kyrpides N.C."/>
            <person name="Klenk H.P."/>
            <person name="Woyke T."/>
        </authorList>
    </citation>
    <scope>NUCLEOTIDE SEQUENCE [LARGE SCALE GENOMIC DNA]</scope>
    <source>
        <strain evidence="4">ATCC 27775 / DSM 1100 / LMG 10767 / O</strain>
    </source>
</reference>
<dbReference type="HOGENOM" id="CLU_020473_1_0_10"/>
<name>F4KRY7_HALH1</name>
<feature type="transmembrane region" description="Helical" evidence="1">
    <location>
        <begin position="9"/>
        <end position="26"/>
    </location>
</feature>
<keyword evidence="1" id="KW-0812">Transmembrane</keyword>
<dbReference type="EMBL" id="CP002691">
    <property type="protein sequence ID" value="AEE51074.1"/>
    <property type="molecule type" value="Genomic_DNA"/>
</dbReference>
<keyword evidence="1" id="KW-1133">Transmembrane helix</keyword>
<reference key="2">
    <citation type="submission" date="2011-04" db="EMBL/GenBank/DDBJ databases">
        <title>Complete sequence of chromosome of Haliscomenobacter hydrossis DSM 1100.</title>
        <authorList>
            <consortium name="US DOE Joint Genome Institute (JGI-PGF)"/>
            <person name="Lucas S."/>
            <person name="Han J."/>
            <person name="Lapidus A."/>
            <person name="Bruce D."/>
            <person name="Goodwin L."/>
            <person name="Pitluck S."/>
            <person name="Peters L."/>
            <person name="Kyrpides N."/>
            <person name="Mavromatis K."/>
            <person name="Ivanova N."/>
            <person name="Ovchinnikova G."/>
            <person name="Pagani I."/>
            <person name="Daligault H."/>
            <person name="Detter J.C."/>
            <person name="Han C."/>
            <person name="Land M."/>
            <person name="Hauser L."/>
            <person name="Markowitz V."/>
            <person name="Cheng J.-F."/>
            <person name="Hugenholtz P."/>
            <person name="Woyke T."/>
            <person name="Wu D."/>
            <person name="Verbarg S."/>
            <person name="Frueling A."/>
            <person name="Brambilla E."/>
            <person name="Klenk H.-P."/>
            <person name="Eisen J.A."/>
        </authorList>
    </citation>
    <scope>NUCLEOTIDE SEQUENCE</scope>
    <source>
        <strain>DSM 1100</strain>
    </source>
</reference>
<sequence length="342" mass="39783">MIQRIAKHVLFWAIIWLWTTMLWMNMDCEFSNLALASLFRMPLLMAATYFNNYLLIPRYLVGQRNYLAYGGLFLLLVGILWFLDRSWMLLWVFSAFMEDLGYNFYFFYYLPNVQNLFIFISVMLFAAVIRFSRIWYETEMTTRKLAAEKQATELAFLKAQVNPHFLFNTLNSLYALAVEKNQEELGQSIASLAGMMRYLTYESNAEKVPLRREVDQIGGFIEIQHLRLSDDDDVIISLNTQGEMDGKMIAPAILIPFVENALKHGIDVTKRSMVKIEVIVEEKTLHFSTKNTKQTATTLNQEGIGLENVRKRLSLLYPERHTLRIVDEGGYFSVHLTLTLDE</sequence>
<dbReference type="GO" id="GO:0000155">
    <property type="term" value="F:phosphorelay sensor kinase activity"/>
    <property type="evidence" value="ECO:0007669"/>
    <property type="project" value="InterPro"/>
</dbReference>
<dbReference type="PANTHER" id="PTHR34220:SF7">
    <property type="entry name" value="SENSOR HISTIDINE KINASE YPDA"/>
    <property type="match status" value="1"/>
</dbReference>
<dbReference type="AlphaFoldDB" id="F4KRY7"/>
<keyword evidence="4" id="KW-1185">Reference proteome</keyword>
<keyword evidence="3" id="KW-0418">Kinase</keyword>
<evidence type="ECO:0000259" key="2">
    <source>
        <dbReference type="Pfam" id="PF06580"/>
    </source>
</evidence>
<dbReference type="InterPro" id="IPR036890">
    <property type="entry name" value="HATPase_C_sf"/>
</dbReference>
<dbReference type="KEGG" id="hhy:Halhy_3214"/>
<dbReference type="InterPro" id="IPR050640">
    <property type="entry name" value="Bact_2-comp_sensor_kinase"/>
</dbReference>
<dbReference type="Gene3D" id="3.30.565.10">
    <property type="entry name" value="Histidine kinase-like ATPase, C-terminal domain"/>
    <property type="match status" value="1"/>
</dbReference>
<organism evidence="3 4">
    <name type="scientific">Haliscomenobacter hydrossis (strain ATCC 27775 / DSM 1100 / LMG 10767 / O)</name>
    <dbReference type="NCBI Taxonomy" id="760192"/>
    <lineage>
        <taxon>Bacteria</taxon>
        <taxon>Pseudomonadati</taxon>
        <taxon>Bacteroidota</taxon>
        <taxon>Saprospiria</taxon>
        <taxon>Saprospirales</taxon>
        <taxon>Haliscomenobacteraceae</taxon>
        <taxon>Haliscomenobacter</taxon>
    </lineage>
</organism>
<dbReference type="STRING" id="760192.Halhy_3214"/>
<dbReference type="GO" id="GO:0016020">
    <property type="term" value="C:membrane"/>
    <property type="evidence" value="ECO:0007669"/>
    <property type="project" value="InterPro"/>
</dbReference>
<accession>F4KRY7</accession>